<gene>
    <name evidence="9" type="ORF">C4D60_Mb04t11890</name>
</gene>
<keyword evidence="3 6" id="KW-0863">Zinc-finger</keyword>
<protein>
    <recommendedName>
        <fullName evidence="8">C2H2-type domain-containing protein</fullName>
    </recommendedName>
</protein>
<sequence length="267" mass="29964">MSNEDESGRVGLADQLENKEEENRTFKCQYCDRTFTTGQALGGHQNGHRMERDAAGLLENLWGLYDNRAPVPILPYPSFVPPHYYSMHAARAQFAPPLLPTPALPVLRPFGYQPHLPPLSPKPDLPMLRPSGYHSHLPPLLPKPNLPMQRSYVHQPYHPPYNFHGYGTTRHTSKQPFFASPYGDHVSRDEAQWRIALQRSYHSRFAGVPSTTRPEMAQARTEIPSTSTRMEAPSTSTNPSFASKEDLGGATDAKNASDEEIDLTLHL</sequence>
<keyword evidence="4" id="KW-0862">Zinc</keyword>
<evidence type="ECO:0000256" key="4">
    <source>
        <dbReference type="ARBA" id="ARBA00022833"/>
    </source>
</evidence>
<evidence type="ECO:0000256" key="7">
    <source>
        <dbReference type="SAM" id="MobiDB-lite"/>
    </source>
</evidence>
<evidence type="ECO:0000313" key="10">
    <source>
        <dbReference type="Proteomes" id="UP000317650"/>
    </source>
</evidence>
<evidence type="ECO:0000313" key="9">
    <source>
        <dbReference type="EMBL" id="THU72416.1"/>
    </source>
</evidence>
<name>A0A4S8KBF2_MUSBA</name>
<proteinExistence type="predicted"/>
<dbReference type="GO" id="GO:0009788">
    <property type="term" value="P:negative regulation of abscisic acid-activated signaling pathway"/>
    <property type="evidence" value="ECO:0007669"/>
    <property type="project" value="InterPro"/>
</dbReference>
<dbReference type="Proteomes" id="UP000317650">
    <property type="component" value="Chromosome 4"/>
</dbReference>
<keyword evidence="2" id="KW-0479">Metal-binding</keyword>
<dbReference type="InterPro" id="IPR036236">
    <property type="entry name" value="Znf_C2H2_sf"/>
</dbReference>
<evidence type="ECO:0000256" key="1">
    <source>
        <dbReference type="ARBA" id="ARBA00004123"/>
    </source>
</evidence>
<keyword evidence="10" id="KW-1185">Reference proteome</keyword>
<evidence type="ECO:0000256" key="5">
    <source>
        <dbReference type="ARBA" id="ARBA00023242"/>
    </source>
</evidence>
<dbReference type="PANTHER" id="PTHR47287:SF15">
    <property type="entry name" value="ZINC FINGER PROTEIN 3-LIKE"/>
    <property type="match status" value="1"/>
</dbReference>
<comment type="subcellular location">
    <subcellularLocation>
        <location evidence="1">Nucleus</location>
    </subcellularLocation>
</comment>
<dbReference type="PROSITE" id="PS50157">
    <property type="entry name" value="ZINC_FINGER_C2H2_2"/>
    <property type="match status" value="1"/>
</dbReference>
<evidence type="ECO:0000256" key="6">
    <source>
        <dbReference type="PROSITE-ProRule" id="PRU00042"/>
    </source>
</evidence>
<evidence type="ECO:0000256" key="3">
    <source>
        <dbReference type="ARBA" id="ARBA00022771"/>
    </source>
</evidence>
<dbReference type="EMBL" id="PYDT01000001">
    <property type="protein sequence ID" value="THU72416.1"/>
    <property type="molecule type" value="Genomic_DNA"/>
</dbReference>
<organism evidence="9 10">
    <name type="scientific">Musa balbisiana</name>
    <name type="common">Banana</name>
    <dbReference type="NCBI Taxonomy" id="52838"/>
    <lineage>
        <taxon>Eukaryota</taxon>
        <taxon>Viridiplantae</taxon>
        <taxon>Streptophyta</taxon>
        <taxon>Embryophyta</taxon>
        <taxon>Tracheophyta</taxon>
        <taxon>Spermatophyta</taxon>
        <taxon>Magnoliopsida</taxon>
        <taxon>Liliopsida</taxon>
        <taxon>Zingiberales</taxon>
        <taxon>Musaceae</taxon>
        <taxon>Musa</taxon>
    </lineage>
</organism>
<feature type="region of interest" description="Disordered" evidence="7">
    <location>
        <begin position="207"/>
        <end position="267"/>
    </location>
</feature>
<dbReference type="SUPFAM" id="SSF57667">
    <property type="entry name" value="beta-beta-alpha zinc fingers"/>
    <property type="match status" value="1"/>
</dbReference>
<dbReference type="PROSITE" id="PS00028">
    <property type="entry name" value="ZINC_FINGER_C2H2_1"/>
    <property type="match status" value="1"/>
</dbReference>
<dbReference type="GO" id="GO:0005634">
    <property type="term" value="C:nucleus"/>
    <property type="evidence" value="ECO:0007669"/>
    <property type="project" value="UniProtKB-SubCell"/>
</dbReference>
<dbReference type="Pfam" id="PF13912">
    <property type="entry name" value="zf-C2H2_6"/>
    <property type="match status" value="1"/>
</dbReference>
<accession>A0A4S8KBF2</accession>
<dbReference type="GO" id="GO:0008270">
    <property type="term" value="F:zinc ion binding"/>
    <property type="evidence" value="ECO:0007669"/>
    <property type="project" value="UniProtKB-KW"/>
</dbReference>
<reference evidence="9 10" key="1">
    <citation type="journal article" date="2019" name="Nat. Plants">
        <title>Genome sequencing of Musa balbisiana reveals subgenome evolution and function divergence in polyploid bananas.</title>
        <authorList>
            <person name="Yao X."/>
        </authorList>
    </citation>
    <scope>NUCLEOTIDE SEQUENCE [LARGE SCALE GENOMIC DNA]</scope>
    <source>
        <strain evidence="10">cv. DH-PKW</strain>
        <tissue evidence="9">Leaves</tissue>
    </source>
</reference>
<dbReference type="AlphaFoldDB" id="A0A4S8KBF2"/>
<evidence type="ECO:0000256" key="2">
    <source>
        <dbReference type="ARBA" id="ARBA00022723"/>
    </source>
</evidence>
<dbReference type="Gene3D" id="3.30.160.60">
    <property type="entry name" value="Classic Zinc Finger"/>
    <property type="match status" value="1"/>
</dbReference>
<feature type="compositionally biased region" description="Acidic residues" evidence="7">
    <location>
        <begin position="258"/>
        <end position="267"/>
    </location>
</feature>
<feature type="compositionally biased region" description="Polar residues" evidence="7">
    <location>
        <begin position="223"/>
        <end position="241"/>
    </location>
</feature>
<dbReference type="InterPro" id="IPR013087">
    <property type="entry name" value="Znf_C2H2_type"/>
</dbReference>
<keyword evidence="5" id="KW-0539">Nucleus</keyword>
<dbReference type="PANTHER" id="PTHR47287">
    <property type="entry name" value="C2H2 AND C2HC ZINC FINGERS SUPERFAMILY PROTEIN"/>
    <property type="match status" value="1"/>
</dbReference>
<comment type="caution">
    <text evidence="9">The sequence shown here is derived from an EMBL/GenBank/DDBJ whole genome shotgun (WGS) entry which is preliminary data.</text>
</comment>
<dbReference type="InterPro" id="IPR044246">
    <property type="entry name" value="ZFP3-like"/>
</dbReference>
<evidence type="ECO:0000259" key="8">
    <source>
        <dbReference type="PROSITE" id="PS50157"/>
    </source>
</evidence>
<feature type="domain" description="C2H2-type" evidence="8">
    <location>
        <begin position="26"/>
        <end position="53"/>
    </location>
</feature>